<sequence length="73" mass="7604">MRLGQGAGSSSGEAGRLEDRLGTGRAHGFVGEMAVGRLGGAGDDIEIEHDNLSRLVMKPPGSPVFGFFRMCSP</sequence>
<gene>
    <name evidence="2" type="ORF">GBZ48_29035</name>
</gene>
<keyword evidence="3" id="KW-1185">Reference proteome</keyword>
<evidence type="ECO:0000313" key="3">
    <source>
        <dbReference type="Proteomes" id="UP000605086"/>
    </source>
</evidence>
<accession>A0ABX2KJF5</accession>
<evidence type="ECO:0000313" key="2">
    <source>
        <dbReference type="EMBL" id="NUB03274.1"/>
    </source>
</evidence>
<dbReference type="Proteomes" id="UP000605086">
    <property type="component" value="Unassembled WGS sequence"/>
</dbReference>
<evidence type="ECO:0000256" key="1">
    <source>
        <dbReference type="SAM" id="MobiDB-lite"/>
    </source>
</evidence>
<organism evidence="2 3">
    <name type="scientific">Azospirillum melinis</name>
    <dbReference type="NCBI Taxonomy" id="328839"/>
    <lineage>
        <taxon>Bacteria</taxon>
        <taxon>Pseudomonadati</taxon>
        <taxon>Pseudomonadota</taxon>
        <taxon>Alphaproteobacteria</taxon>
        <taxon>Rhodospirillales</taxon>
        <taxon>Azospirillaceae</taxon>
        <taxon>Azospirillum</taxon>
    </lineage>
</organism>
<reference evidence="2 3" key="1">
    <citation type="submission" date="2019-10" db="EMBL/GenBank/DDBJ databases">
        <title>Genome sequence of Azospirillum melinis.</title>
        <authorList>
            <person name="Ambrosini A."/>
            <person name="Sant'Anna F.H."/>
            <person name="Cassan F.D."/>
            <person name="Souza E.M."/>
            <person name="Passaglia L.M.P."/>
        </authorList>
    </citation>
    <scope>NUCLEOTIDE SEQUENCE [LARGE SCALE GENOMIC DNA]</scope>
    <source>
        <strain evidence="2 3">TMCY0552</strain>
    </source>
</reference>
<name>A0ABX2KJF5_9PROT</name>
<protein>
    <submittedName>
        <fullName evidence="2">Uncharacterized protein</fullName>
    </submittedName>
</protein>
<comment type="caution">
    <text evidence="2">The sequence shown here is derived from an EMBL/GenBank/DDBJ whole genome shotgun (WGS) entry which is preliminary data.</text>
</comment>
<dbReference type="EMBL" id="WHOS01000059">
    <property type="protein sequence ID" value="NUB03274.1"/>
    <property type="molecule type" value="Genomic_DNA"/>
</dbReference>
<proteinExistence type="predicted"/>
<feature type="region of interest" description="Disordered" evidence="1">
    <location>
        <begin position="1"/>
        <end position="22"/>
    </location>
</feature>